<dbReference type="InterPro" id="IPR018786">
    <property type="entry name" value="Mit_KHE1"/>
</dbReference>
<feature type="region of interest" description="Disordered" evidence="1">
    <location>
        <begin position="199"/>
        <end position="313"/>
    </location>
</feature>
<protein>
    <submittedName>
        <fullName evidence="2">Uncharacterized protein</fullName>
    </submittedName>
</protein>
<comment type="caution">
    <text evidence="2">The sequence shown here is derived from an EMBL/GenBank/DDBJ whole genome shotgun (WGS) entry which is preliminary data.</text>
</comment>
<dbReference type="OrthoDB" id="5562676at2759"/>
<feature type="region of interest" description="Disordered" evidence="1">
    <location>
        <begin position="130"/>
        <end position="154"/>
    </location>
</feature>
<proteinExistence type="predicted"/>
<feature type="compositionally biased region" description="Polar residues" evidence="1">
    <location>
        <begin position="136"/>
        <end position="146"/>
    </location>
</feature>
<feature type="compositionally biased region" description="Polar residues" evidence="1">
    <location>
        <begin position="209"/>
        <end position="222"/>
    </location>
</feature>
<dbReference type="PANTHER" id="PTHR28062:SF1">
    <property type="entry name" value="TRANSMEMBRANE PROTEIN"/>
    <property type="match status" value="1"/>
</dbReference>
<name>A0A250X8H6_9CHLO</name>
<dbReference type="GO" id="GO:0005743">
    <property type="term" value="C:mitochondrial inner membrane"/>
    <property type="evidence" value="ECO:0007669"/>
    <property type="project" value="TreeGrafter"/>
</dbReference>
<dbReference type="GO" id="GO:1902600">
    <property type="term" value="P:proton transmembrane transport"/>
    <property type="evidence" value="ECO:0007669"/>
    <property type="project" value="TreeGrafter"/>
</dbReference>
<accession>A0A250X8H6</accession>
<organism evidence="2 3">
    <name type="scientific">Chlamydomonas eustigma</name>
    <dbReference type="NCBI Taxonomy" id="1157962"/>
    <lineage>
        <taxon>Eukaryota</taxon>
        <taxon>Viridiplantae</taxon>
        <taxon>Chlorophyta</taxon>
        <taxon>core chlorophytes</taxon>
        <taxon>Chlorophyceae</taxon>
        <taxon>CS clade</taxon>
        <taxon>Chlamydomonadales</taxon>
        <taxon>Chlamydomonadaceae</taxon>
        <taxon>Chlamydomonas</taxon>
    </lineage>
</organism>
<evidence type="ECO:0000313" key="3">
    <source>
        <dbReference type="Proteomes" id="UP000232323"/>
    </source>
</evidence>
<evidence type="ECO:0000313" key="2">
    <source>
        <dbReference type="EMBL" id="GAX79192.1"/>
    </source>
</evidence>
<feature type="compositionally biased region" description="Polar residues" evidence="1">
    <location>
        <begin position="47"/>
        <end position="64"/>
    </location>
</feature>
<sequence length="591" mass="64305">MKSEDTESFRRAAKKLTSISSKSASFGATDCELSLIFAPEVPFDPFNTLNQQQSRNSPTGTGSSVHPHEEQQCSYGDTEHQYASLPLFIESLHLEEGFSNLAARVPYRPPFDPLGVTCAASPRQVASDMEDEHGTLPSTSLCSTTIFRKPPLPPRPPDSMSNTMMPAPISKTIPIAADDVNISNKDSITTTSRACIQGESSGIIPIEPSQDTCSGPESSSREPLSVFAFPPSAALPTLPHSHSRSRSDVDQLTDNGMQRLRRLEELGGPSSWRRGTRSGDGKPQPQPAQHQQHGAEDGGRIDDSVVSGSDTSQQQPRELLIYAVPLIKDKLVFLPVSAWKMGPEQQDHEEEAPAPSIGGAVKASLGWFQGTMSNIWKSMKEKDPDTLQNKMYVAGNKILENMTAEERLMRNIPSSATKLVVYHPASVMPIEVQEQLSSMTATFCLKSVGKAAVAGLVLPVAVGMEILAVPGAGWYALYQLYKNSVTAAGGQRLKSYLSRGADIRVNYAADVRLDTYMERSQLSPDGALTSDDIDELCHDLQEPSLNHPLTELRKRYLCKHVPQNSDYALLPLKPNEDNLSAVSGSHPLAED</sequence>
<dbReference type="Pfam" id="PF10173">
    <property type="entry name" value="Mit_KHE1"/>
    <property type="match status" value="1"/>
</dbReference>
<dbReference type="AlphaFoldDB" id="A0A250X8H6"/>
<dbReference type="EMBL" id="BEGY01000040">
    <property type="protein sequence ID" value="GAX79192.1"/>
    <property type="molecule type" value="Genomic_DNA"/>
</dbReference>
<keyword evidence="3" id="KW-1185">Reference proteome</keyword>
<feature type="region of interest" description="Disordered" evidence="1">
    <location>
        <begin position="46"/>
        <end position="71"/>
    </location>
</feature>
<reference evidence="2 3" key="1">
    <citation type="submission" date="2017-08" db="EMBL/GenBank/DDBJ databases">
        <title>Acidophilic green algal genome provides insights into adaptation to an acidic environment.</title>
        <authorList>
            <person name="Hirooka S."/>
            <person name="Hirose Y."/>
            <person name="Kanesaki Y."/>
            <person name="Higuchi S."/>
            <person name="Fujiwara T."/>
            <person name="Onuma R."/>
            <person name="Era A."/>
            <person name="Ohbayashi R."/>
            <person name="Uzuka A."/>
            <person name="Nozaki H."/>
            <person name="Yoshikawa H."/>
            <person name="Miyagishima S.Y."/>
        </authorList>
    </citation>
    <scope>NUCLEOTIDE SEQUENCE [LARGE SCALE GENOMIC DNA]</scope>
    <source>
        <strain evidence="2 3">NIES-2499</strain>
    </source>
</reference>
<evidence type="ECO:0000256" key="1">
    <source>
        <dbReference type="SAM" id="MobiDB-lite"/>
    </source>
</evidence>
<dbReference type="PANTHER" id="PTHR28062">
    <property type="entry name" value="K+-H+ EXCHANGE-LIKE PROTEIN"/>
    <property type="match status" value="1"/>
</dbReference>
<dbReference type="GO" id="GO:0006813">
    <property type="term" value="P:potassium ion transport"/>
    <property type="evidence" value="ECO:0007669"/>
    <property type="project" value="TreeGrafter"/>
</dbReference>
<dbReference type="Proteomes" id="UP000232323">
    <property type="component" value="Unassembled WGS sequence"/>
</dbReference>
<gene>
    <name evidence="2" type="ORF">CEUSTIGMA_g6632.t1</name>
</gene>
<feature type="compositionally biased region" description="Basic and acidic residues" evidence="1">
    <location>
        <begin position="293"/>
        <end position="303"/>
    </location>
</feature>